<evidence type="ECO:0000313" key="2">
    <source>
        <dbReference type="Proteomes" id="UP001163166"/>
    </source>
</evidence>
<name>A0AAX3E6K4_RHOPL</name>
<dbReference type="EMBL" id="CP076676">
    <property type="protein sequence ID" value="UYO42171.1"/>
    <property type="molecule type" value="Genomic_DNA"/>
</dbReference>
<gene>
    <name evidence="1" type="ORF">KQX62_23325</name>
</gene>
<proteinExistence type="predicted"/>
<protein>
    <submittedName>
        <fullName evidence="1">Uncharacterized protein</fullName>
    </submittedName>
</protein>
<dbReference type="Proteomes" id="UP001163166">
    <property type="component" value="Chromosome"/>
</dbReference>
<sequence>MSAVDQTVEQGHGNIALAAAEREQKLLVELASRHANHNPARIFRRFTYDALACRCLLARMQPTVHASLFLNFSIGQETSCIIPYWVEFRLLIDGPPS</sequence>
<evidence type="ECO:0000313" key="1">
    <source>
        <dbReference type="EMBL" id="UYO42171.1"/>
    </source>
</evidence>
<dbReference type="AlphaFoldDB" id="A0AAX3E6K4"/>
<organism evidence="1 2">
    <name type="scientific">Rhodopseudomonas palustris</name>
    <dbReference type="NCBI Taxonomy" id="1076"/>
    <lineage>
        <taxon>Bacteria</taxon>
        <taxon>Pseudomonadati</taxon>
        <taxon>Pseudomonadota</taxon>
        <taxon>Alphaproteobacteria</taxon>
        <taxon>Hyphomicrobiales</taxon>
        <taxon>Nitrobacteraceae</taxon>
        <taxon>Rhodopseudomonas</taxon>
    </lineage>
</organism>
<dbReference type="RefSeq" id="WP_264074882.1">
    <property type="nucleotide sequence ID" value="NZ_CP076676.1"/>
</dbReference>
<accession>A0AAX3E6K4</accession>
<reference evidence="1" key="1">
    <citation type="journal article" date="2022" name="Biol. Control">
        <title>In silico genomic analysis of Rhodopseudomonas palustris strains revealed potential biocontrol agents and crop yield enhancers.</title>
        <authorList>
            <person name="Surachat K."/>
            <person name="Kantachote D."/>
            <person name="Deachamag P."/>
            <person name="Wonglapsuwan M."/>
        </authorList>
    </citation>
    <scope>NUCLEOTIDE SEQUENCE</scope>
    <source>
        <strain evidence="1">TLS06</strain>
    </source>
</reference>